<evidence type="ECO:0000256" key="1">
    <source>
        <dbReference type="SAM" id="MobiDB-lite"/>
    </source>
</evidence>
<feature type="region of interest" description="Disordered" evidence="1">
    <location>
        <begin position="74"/>
        <end position="94"/>
    </location>
</feature>
<accession>A0A5N6PZ26</accession>
<organism evidence="2 3">
    <name type="scientific">Mikania micrantha</name>
    <name type="common">bitter vine</name>
    <dbReference type="NCBI Taxonomy" id="192012"/>
    <lineage>
        <taxon>Eukaryota</taxon>
        <taxon>Viridiplantae</taxon>
        <taxon>Streptophyta</taxon>
        <taxon>Embryophyta</taxon>
        <taxon>Tracheophyta</taxon>
        <taxon>Spermatophyta</taxon>
        <taxon>Magnoliopsida</taxon>
        <taxon>eudicotyledons</taxon>
        <taxon>Gunneridae</taxon>
        <taxon>Pentapetalae</taxon>
        <taxon>asterids</taxon>
        <taxon>campanulids</taxon>
        <taxon>Asterales</taxon>
        <taxon>Asteraceae</taxon>
        <taxon>Asteroideae</taxon>
        <taxon>Heliantheae alliance</taxon>
        <taxon>Eupatorieae</taxon>
        <taxon>Mikania</taxon>
    </lineage>
</organism>
<comment type="caution">
    <text evidence="2">The sequence shown here is derived from an EMBL/GenBank/DDBJ whole genome shotgun (WGS) entry which is preliminary data.</text>
</comment>
<protein>
    <submittedName>
        <fullName evidence="2">Uncharacterized protein</fullName>
    </submittedName>
</protein>
<keyword evidence="3" id="KW-1185">Reference proteome</keyword>
<name>A0A5N6PZ26_9ASTR</name>
<evidence type="ECO:0000313" key="3">
    <source>
        <dbReference type="Proteomes" id="UP000326396"/>
    </source>
</evidence>
<reference evidence="2 3" key="1">
    <citation type="submission" date="2019-05" db="EMBL/GenBank/DDBJ databases">
        <title>Mikania micrantha, genome provides insights into the molecular mechanism of rapid growth.</title>
        <authorList>
            <person name="Liu B."/>
        </authorList>
    </citation>
    <scope>NUCLEOTIDE SEQUENCE [LARGE SCALE GENOMIC DNA]</scope>
    <source>
        <strain evidence="2">NLD-2019</strain>
        <tissue evidence="2">Leaf</tissue>
    </source>
</reference>
<dbReference type="AlphaFoldDB" id="A0A5N6PZ26"/>
<proteinExistence type="predicted"/>
<dbReference type="InterPro" id="IPR029047">
    <property type="entry name" value="HSP70_peptide-bd_sf"/>
</dbReference>
<sequence>MNNNQVHYKAATSLVYDENLGIHNIVKEDDSTDVCPTQSENSSHDEESLLVKIPKLFSKQKNKVMKADCFYNPRRRRNIQSNNKGSVKPKSNNSYFSSEGNRVIFDRRRSCHQKMHSKATIAFKKKIQNAVTKATTPKGEQIFNVFFNVDANGILNVLAKLISTGVPPQRAVGNP</sequence>
<dbReference type="Proteomes" id="UP000326396">
    <property type="component" value="Linkage Group LG1"/>
</dbReference>
<feature type="compositionally biased region" description="Polar residues" evidence="1">
    <location>
        <begin position="79"/>
        <end position="94"/>
    </location>
</feature>
<dbReference type="SUPFAM" id="SSF100920">
    <property type="entry name" value="Heat shock protein 70kD (HSP70), peptide-binding domain"/>
    <property type="match status" value="1"/>
</dbReference>
<evidence type="ECO:0000313" key="2">
    <source>
        <dbReference type="EMBL" id="KAD7477532.1"/>
    </source>
</evidence>
<gene>
    <name evidence="2" type="ORF">E3N88_00668</name>
</gene>
<dbReference type="EMBL" id="SZYD01000001">
    <property type="protein sequence ID" value="KAD7477532.1"/>
    <property type="molecule type" value="Genomic_DNA"/>
</dbReference>